<organism evidence="3 4">
    <name type="scientific">Flavobacterium endophyticum</name>
    <dbReference type="NCBI Taxonomy" id="1540163"/>
    <lineage>
        <taxon>Bacteria</taxon>
        <taxon>Pseudomonadati</taxon>
        <taxon>Bacteroidota</taxon>
        <taxon>Flavobacteriia</taxon>
        <taxon>Flavobacteriales</taxon>
        <taxon>Flavobacteriaceae</taxon>
        <taxon>Flavobacterium</taxon>
    </lineage>
</organism>
<evidence type="ECO:0000259" key="2">
    <source>
        <dbReference type="Pfam" id="PF01370"/>
    </source>
</evidence>
<evidence type="ECO:0000313" key="3">
    <source>
        <dbReference type="EMBL" id="RKS25054.1"/>
    </source>
</evidence>
<dbReference type="Gene3D" id="3.40.50.720">
    <property type="entry name" value="NAD(P)-binding Rossmann-like Domain"/>
    <property type="match status" value="1"/>
</dbReference>
<reference evidence="3 4" key="1">
    <citation type="submission" date="2018-10" db="EMBL/GenBank/DDBJ databases">
        <title>Genomic Encyclopedia of Archaeal and Bacterial Type Strains, Phase II (KMG-II): from individual species to whole genera.</title>
        <authorList>
            <person name="Goeker M."/>
        </authorList>
    </citation>
    <scope>NUCLEOTIDE SEQUENCE [LARGE SCALE GENOMIC DNA]</scope>
    <source>
        <strain evidence="3 4">DSM 29537</strain>
    </source>
</reference>
<dbReference type="Pfam" id="PF01370">
    <property type="entry name" value="Epimerase"/>
    <property type="match status" value="1"/>
</dbReference>
<dbReference type="AlphaFoldDB" id="A0A495MGF8"/>
<feature type="domain" description="NAD-dependent epimerase/dehydratase" evidence="2">
    <location>
        <begin position="3"/>
        <end position="113"/>
    </location>
</feature>
<dbReference type="RefSeq" id="WP_121374494.1">
    <property type="nucleotide sequence ID" value="NZ_RBLC01000001.1"/>
</dbReference>
<dbReference type="OrthoDB" id="9798632at2"/>
<keyword evidence="4" id="KW-1185">Reference proteome</keyword>
<dbReference type="PANTHER" id="PTHR14097:SF8">
    <property type="entry name" value="NAD(P)-BINDING DOMAIN-CONTAINING PROTEIN"/>
    <property type="match status" value="1"/>
</dbReference>
<dbReference type="InterPro" id="IPR036291">
    <property type="entry name" value="NAD(P)-bd_dom_sf"/>
</dbReference>
<evidence type="ECO:0000313" key="4">
    <source>
        <dbReference type="Proteomes" id="UP000277579"/>
    </source>
</evidence>
<dbReference type="EMBL" id="RBLC01000001">
    <property type="protein sequence ID" value="RKS25054.1"/>
    <property type="molecule type" value="Genomic_DNA"/>
</dbReference>
<proteinExistence type="predicted"/>
<protein>
    <submittedName>
        <fullName evidence="3">NAD-dependent epimerase/dehydratase family protein</fullName>
    </submittedName>
</protein>
<accession>A0A495MGF8</accession>
<dbReference type="GO" id="GO:0016020">
    <property type="term" value="C:membrane"/>
    <property type="evidence" value="ECO:0007669"/>
    <property type="project" value="UniProtKB-SubCell"/>
</dbReference>
<dbReference type="Proteomes" id="UP000277579">
    <property type="component" value="Unassembled WGS sequence"/>
</dbReference>
<comment type="subcellular location">
    <subcellularLocation>
        <location evidence="1">Membrane</location>
    </subcellularLocation>
</comment>
<sequence length="216" mass="24005">MKVIITGATGMVGEGVLLECLQNPAVKQVLMVNRKPSPLSHPKLEALIVPDFMKLEQYAAALTGYDACFYCAGISSIGMNEADYTYITYDTTLAFAKVLAAINPNMVFTFVSGSHTDSSEKGRIMWARVKGRTENALLKLPFRGEYNFRPGFMKPFKDQKNIKAIFKIIIPIIPILFPKKSLTMQQVGQAMIHAVQKGYPKSILEIEDIKELAKPV</sequence>
<dbReference type="SUPFAM" id="SSF51735">
    <property type="entry name" value="NAD(P)-binding Rossmann-fold domains"/>
    <property type="match status" value="1"/>
</dbReference>
<gene>
    <name evidence="3" type="ORF">CLV94_0084</name>
</gene>
<evidence type="ECO:0000256" key="1">
    <source>
        <dbReference type="ARBA" id="ARBA00004370"/>
    </source>
</evidence>
<dbReference type="InterPro" id="IPR001509">
    <property type="entry name" value="Epimerase_deHydtase"/>
</dbReference>
<dbReference type="PANTHER" id="PTHR14097">
    <property type="entry name" value="OXIDOREDUCTASE HTATIP2"/>
    <property type="match status" value="1"/>
</dbReference>
<comment type="caution">
    <text evidence="3">The sequence shown here is derived from an EMBL/GenBank/DDBJ whole genome shotgun (WGS) entry which is preliminary data.</text>
</comment>
<name>A0A495MGF8_9FLAO</name>